<proteinExistence type="predicted"/>
<dbReference type="SUPFAM" id="SSF51735">
    <property type="entry name" value="NAD(P)-binding Rossmann-fold domains"/>
    <property type="match status" value="1"/>
</dbReference>
<keyword evidence="2" id="KW-1185">Reference proteome</keyword>
<evidence type="ECO:0000313" key="2">
    <source>
        <dbReference type="Proteomes" id="UP001592582"/>
    </source>
</evidence>
<sequence>MKAMLPTGDISRAVEFGEAEEPEPREDEAVITVEAYSVNRGETFRLEDPLRRWLPGKDVAGTVLRPAADGSGPARGTRVVGHPPARGWAQRAAVPTRDLAVLPDRVDTTTAAALPLAGLTALRLLRAAGPIAGRRILLTGASGGVGHYFTELASGIGARITAVSAGEERGRRLLDLGATEVVPDVEKAEGPFDLVLESVGGTSLPAALARLAPEGLLIWFGQASRAPVTLNFFDFFKAGVGGSIRHFDYTRSAPSHGSDRGSSADLGNRGNRIGCGYGDDLAVLVRLVATGRLHPEIGIRHDWSRTAEAITDLRARRIRGNAVLITS</sequence>
<organism evidence="1 2">
    <name type="scientific">Streptacidiphilus alkalitolerans</name>
    <dbReference type="NCBI Taxonomy" id="3342712"/>
    <lineage>
        <taxon>Bacteria</taxon>
        <taxon>Bacillati</taxon>
        <taxon>Actinomycetota</taxon>
        <taxon>Actinomycetes</taxon>
        <taxon>Kitasatosporales</taxon>
        <taxon>Streptomycetaceae</taxon>
        <taxon>Streptacidiphilus</taxon>
    </lineage>
</organism>
<dbReference type="InterPro" id="IPR020843">
    <property type="entry name" value="ER"/>
</dbReference>
<accession>A0ABV6VAR1</accession>
<dbReference type="InterPro" id="IPR011032">
    <property type="entry name" value="GroES-like_sf"/>
</dbReference>
<dbReference type="Proteomes" id="UP001592582">
    <property type="component" value="Unassembled WGS sequence"/>
</dbReference>
<protein>
    <submittedName>
        <fullName evidence="1">Zinc-binding dehydrogenase</fullName>
    </submittedName>
</protein>
<name>A0ABV6VAR1_9ACTN</name>
<dbReference type="InterPro" id="IPR013149">
    <property type="entry name" value="ADH-like_C"/>
</dbReference>
<dbReference type="Gene3D" id="3.90.180.10">
    <property type="entry name" value="Medium-chain alcohol dehydrogenases, catalytic domain"/>
    <property type="match status" value="1"/>
</dbReference>
<evidence type="ECO:0000313" key="1">
    <source>
        <dbReference type="EMBL" id="MFC1410816.1"/>
    </source>
</evidence>
<dbReference type="EMBL" id="JBHEZX010000006">
    <property type="protein sequence ID" value="MFC1410816.1"/>
    <property type="molecule type" value="Genomic_DNA"/>
</dbReference>
<dbReference type="SUPFAM" id="SSF50129">
    <property type="entry name" value="GroES-like"/>
    <property type="match status" value="1"/>
</dbReference>
<dbReference type="Pfam" id="PF00107">
    <property type="entry name" value="ADH_zinc_N"/>
    <property type="match status" value="1"/>
</dbReference>
<dbReference type="InterPro" id="IPR036291">
    <property type="entry name" value="NAD(P)-bd_dom_sf"/>
</dbReference>
<dbReference type="PANTHER" id="PTHR48106:SF13">
    <property type="entry name" value="QUINONE OXIDOREDUCTASE-RELATED"/>
    <property type="match status" value="1"/>
</dbReference>
<gene>
    <name evidence="1" type="ORF">ACEZDG_16240</name>
</gene>
<comment type="caution">
    <text evidence="1">The sequence shown here is derived from an EMBL/GenBank/DDBJ whole genome shotgun (WGS) entry which is preliminary data.</text>
</comment>
<dbReference type="PANTHER" id="PTHR48106">
    <property type="entry name" value="QUINONE OXIDOREDUCTASE PIG3-RELATED"/>
    <property type="match status" value="1"/>
</dbReference>
<dbReference type="SMART" id="SM00829">
    <property type="entry name" value="PKS_ER"/>
    <property type="match status" value="1"/>
</dbReference>
<reference evidence="1 2" key="1">
    <citation type="submission" date="2024-09" db="EMBL/GenBank/DDBJ databases">
        <authorList>
            <person name="Lee S.D."/>
        </authorList>
    </citation>
    <scope>NUCLEOTIDE SEQUENCE [LARGE SCALE GENOMIC DNA]</scope>
    <source>
        <strain evidence="1 2">N1-1</strain>
    </source>
</reference>
<dbReference type="Gene3D" id="3.40.50.720">
    <property type="entry name" value="NAD(P)-binding Rossmann-like Domain"/>
    <property type="match status" value="1"/>
</dbReference>